<dbReference type="Proteomes" id="UP000002785">
    <property type="component" value="Chromosome"/>
</dbReference>
<organism evidence="1 2">
    <name type="scientific">Streptomyces sviceus (strain ATCC 29083 / DSM 924 / JCM 4929 / NBRC 13980 / NCIMB 11184 / NRRL 5439 / UC 5370)</name>
    <dbReference type="NCBI Taxonomy" id="463191"/>
    <lineage>
        <taxon>Bacteria</taxon>
        <taxon>Bacillati</taxon>
        <taxon>Actinomycetota</taxon>
        <taxon>Actinomycetes</taxon>
        <taxon>Kitasatosporales</taxon>
        <taxon>Streptomycetaceae</taxon>
        <taxon>Streptomyces</taxon>
    </lineage>
</organism>
<gene>
    <name evidence="1" type="ORF">SSEG_11010</name>
</gene>
<dbReference type="OrthoDB" id="134501at2"/>
<reference evidence="1" key="1">
    <citation type="submission" date="2009-10" db="EMBL/GenBank/DDBJ databases">
        <title>The genome sequence of Streptomyces sviceus strain ATCC 29083.</title>
        <authorList>
            <consortium name="The Broad Institute Genome Sequencing Platform"/>
            <consortium name="Broad Institute Microbial Sequencing Center"/>
            <person name="Fischbach M."/>
            <person name="Godfrey P."/>
            <person name="Ward D."/>
            <person name="Young S."/>
            <person name="Zeng Q."/>
            <person name="Koehrsen M."/>
            <person name="Alvarado L."/>
            <person name="Berlin A.M."/>
            <person name="Bochicchio J."/>
            <person name="Borenstein D."/>
            <person name="Chapman S.B."/>
            <person name="Chen Z."/>
            <person name="Engels R."/>
            <person name="Freedman E."/>
            <person name="Gellesch M."/>
            <person name="Goldberg J."/>
            <person name="Griggs A."/>
            <person name="Gujja S."/>
            <person name="Heilman E.R."/>
            <person name="Heiman D.I."/>
            <person name="Hepburn T.A."/>
            <person name="Howarth C."/>
            <person name="Jen D."/>
            <person name="Larson L."/>
            <person name="Lewis B."/>
            <person name="Mehta T."/>
            <person name="Park D."/>
            <person name="Pearson M."/>
            <person name="Richards J."/>
            <person name="Roberts A."/>
            <person name="Saif S."/>
            <person name="Shea T.D."/>
            <person name="Shenoy N."/>
            <person name="Sisk P."/>
            <person name="Stolte C."/>
            <person name="Sykes S.N."/>
            <person name="Thomson T."/>
            <person name="Walk T."/>
            <person name="White J."/>
            <person name="Yandava C."/>
            <person name="Straight P."/>
            <person name="Clardy J."/>
            <person name="Hung D."/>
            <person name="Kolter R."/>
            <person name="Mekalanos J."/>
            <person name="Walker S."/>
            <person name="Walsh C.T."/>
            <person name="Wieland-Brown L.C."/>
            <person name="Haas B."/>
            <person name="Nusbaum C."/>
            <person name="Birren B."/>
        </authorList>
    </citation>
    <scope>NUCLEOTIDE SEQUENCE [LARGE SCALE GENOMIC DNA]</scope>
    <source>
        <strain evidence="1">ATCC 29083</strain>
    </source>
</reference>
<keyword evidence="2" id="KW-1185">Reference proteome</keyword>
<evidence type="ECO:0008006" key="3">
    <source>
        <dbReference type="Google" id="ProtNLM"/>
    </source>
</evidence>
<accession>D6XBF6</accession>
<dbReference type="AlphaFoldDB" id="D6XBF6"/>
<protein>
    <recommendedName>
        <fullName evidence="3">WD40 repeat domain-containing protein</fullName>
    </recommendedName>
</protein>
<dbReference type="HOGENOM" id="CLU_2604674_0_0_11"/>
<dbReference type="RefSeq" id="WP_007383705.1">
    <property type="nucleotide sequence ID" value="NZ_CM000951.1"/>
</dbReference>
<evidence type="ECO:0000313" key="1">
    <source>
        <dbReference type="EMBL" id="EFH28766.1"/>
    </source>
</evidence>
<evidence type="ECO:0000313" key="2">
    <source>
        <dbReference type="Proteomes" id="UP000002785"/>
    </source>
</evidence>
<name>D6XBF6_STRX2</name>
<sequence length="79" mass="8158">MPLPLMAFSPDGTAFAYGVSPWGGGASAQSLVLWDLARAALRTTLYLAPSRAAAAKYLALGPRGRLLVAVRDQSAGQIG</sequence>
<proteinExistence type="predicted"/>
<dbReference type="EMBL" id="CM000951">
    <property type="protein sequence ID" value="EFH28766.1"/>
    <property type="molecule type" value="Genomic_DNA"/>
</dbReference>